<dbReference type="OrthoDB" id="6159439at2759"/>
<dbReference type="InterPro" id="IPR001356">
    <property type="entry name" value="HD"/>
</dbReference>
<gene>
    <name evidence="5" type="primary">LOC117348855</name>
</gene>
<dbReference type="GO" id="GO:0005634">
    <property type="term" value="C:nucleus"/>
    <property type="evidence" value="ECO:0007669"/>
    <property type="project" value="UniProtKB-SubCell"/>
</dbReference>
<protein>
    <submittedName>
        <fullName evidence="5">Paired box protein Pax-6-like</fullName>
    </submittedName>
</protein>
<comment type="subcellular location">
    <subcellularLocation>
        <location evidence="1 2">Nucleus</location>
    </subcellularLocation>
</comment>
<dbReference type="RefSeq" id="XP_033777304.1">
    <property type="nucleotide sequence ID" value="XM_033921413.1"/>
</dbReference>
<evidence type="ECO:0000256" key="2">
    <source>
        <dbReference type="RuleBase" id="RU000682"/>
    </source>
</evidence>
<dbReference type="PANTHER" id="PTHR47777:SF1">
    <property type="entry name" value="HOMEOBOX PROTEIN SEBOX"/>
    <property type="match status" value="1"/>
</dbReference>
<feature type="domain" description="Homeobox" evidence="3">
    <location>
        <begin position="28"/>
        <end position="88"/>
    </location>
</feature>
<dbReference type="GeneID" id="117348855"/>
<organism evidence="4 5">
    <name type="scientific">Geotrypetes seraphini</name>
    <name type="common">Gaboon caecilian</name>
    <name type="synonym">Caecilia seraphini</name>
    <dbReference type="NCBI Taxonomy" id="260995"/>
    <lineage>
        <taxon>Eukaryota</taxon>
        <taxon>Metazoa</taxon>
        <taxon>Chordata</taxon>
        <taxon>Craniata</taxon>
        <taxon>Vertebrata</taxon>
        <taxon>Euteleostomi</taxon>
        <taxon>Amphibia</taxon>
        <taxon>Gymnophiona</taxon>
        <taxon>Geotrypetes</taxon>
    </lineage>
</organism>
<dbReference type="Gene3D" id="1.10.10.60">
    <property type="entry name" value="Homeodomain-like"/>
    <property type="match status" value="1"/>
</dbReference>
<feature type="DNA-binding region" description="Homeobox" evidence="1">
    <location>
        <begin position="30"/>
        <end position="89"/>
    </location>
</feature>
<keyword evidence="1 2" id="KW-0539">Nucleus</keyword>
<dbReference type="SUPFAM" id="SSF46689">
    <property type="entry name" value="Homeodomain-like"/>
    <property type="match status" value="1"/>
</dbReference>
<dbReference type="PANTHER" id="PTHR47777">
    <property type="entry name" value="HOMEOBOX PROTEIN SEBOX"/>
    <property type="match status" value="1"/>
</dbReference>
<dbReference type="InterPro" id="IPR042223">
    <property type="entry name" value="SEBOX"/>
</dbReference>
<evidence type="ECO:0000313" key="5">
    <source>
        <dbReference type="RefSeq" id="XP_033777304.1"/>
    </source>
</evidence>
<keyword evidence="4" id="KW-1185">Reference proteome</keyword>
<reference evidence="5" key="1">
    <citation type="submission" date="2025-08" db="UniProtKB">
        <authorList>
            <consortium name="RefSeq"/>
        </authorList>
    </citation>
    <scope>IDENTIFICATION</scope>
</reference>
<evidence type="ECO:0000256" key="1">
    <source>
        <dbReference type="PROSITE-ProRule" id="PRU00108"/>
    </source>
</evidence>
<proteinExistence type="predicted"/>
<dbReference type="KEGG" id="gsh:117348855"/>
<dbReference type="PROSITE" id="PS50071">
    <property type="entry name" value="HOMEOBOX_2"/>
    <property type="match status" value="1"/>
</dbReference>
<dbReference type="SMART" id="SM00389">
    <property type="entry name" value="HOX"/>
    <property type="match status" value="1"/>
</dbReference>
<sequence>MSPVNQPFVDLSYSQQELEMLLSAPVGVKKKRVRTSYEKHQILELEKVFAVDPYPSITTREKLSAVIKLPESKIHVWFQNRRAREGRNGKLDKLKYRRSSATKKTYQGLHLSSATSFPQELGYSPMDPLLSRQCPDPSVQYIPELSLQCASPQPCQSHSCHQGQDPFHPKNLPLPLPICQEAAQCQEFCFSASSNTREPLLPSGGEAERYQAQIAFCYQDNPLESHWVE</sequence>
<dbReference type="InParanoid" id="A0A6P8P1A7"/>
<dbReference type="Pfam" id="PF00046">
    <property type="entry name" value="Homeodomain"/>
    <property type="match status" value="1"/>
</dbReference>
<dbReference type="FunCoup" id="A0A6P8P1A7">
    <property type="interactions" value="20"/>
</dbReference>
<evidence type="ECO:0000259" key="3">
    <source>
        <dbReference type="PROSITE" id="PS50071"/>
    </source>
</evidence>
<keyword evidence="1 2" id="KW-0238">DNA-binding</keyword>
<dbReference type="Proteomes" id="UP000515159">
    <property type="component" value="Chromosome 15"/>
</dbReference>
<dbReference type="InterPro" id="IPR009057">
    <property type="entry name" value="Homeodomain-like_sf"/>
</dbReference>
<evidence type="ECO:0000313" key="4">
    <source>
        <dbReference type="Proteomes" id="UP000515159"/>
    </source>
</evidence>
<dbReference type="CDD" id="cd00086">
    <property type="entry name" value="homeodomain"/>
    <property type="match status" value="1"/>
</dbReference>
<dbReference type="GO" id="GO:0003677">
    <property type="term" value="F:DNA binding"/>
    <property type="evidence" value="ECO:0007669"/>
    <property type="project" value="UniProtKB-UniRule"/>
</dbReference>
<accession>A0A6P8P1A7</accession>
<name>A0A6P8P1A7_GEOSA</name>
<dbReference type="AlphaFoldDB" id="A0A6P8P1A7"/>
<keyword evidence="1 2" id="KW-0371">Homeobox</keyword>